<reference evidence="3" key="2">
    <citation type="journal article" date="2008" name="Nucleic Acids Res.">
        <title>The rice annotation project database (RAP-DB): 2008 update.</title>
        <authorList>
            <consortium name="The rice annotation project (RAP)"/>
        </authorList>
    </citation>
    <scope>GENOME REANNOTATION</scope>
    <source>
        <strain evidence="3">cv. Nipponbare</strain>
    </source>
</reference>
<dbReference type="KEGG" id="dosa:Os03g0316400"/>
<dbReference type="Proteomes" id="UP000000763">
    <property type="component" value="Chromosome 3"/>
</dbReference>
<name>C7J0P6_ORYSJ</name>
<accession>C7J0P6</accession>
<sequence>PSFLRPWRIWCRLPFSREGIGGPGSELPSRRLPRFRLLPADPARRWWRNTSTLPSHQIRRRPVAPSSTWFQGRQKRWQKPRSRPRKGWHHWCRRRQSDEGIRSHGEGVVGCGSSMSHGAGVIGRGSSMSHGAGVIGRGSSMSHSATGYGGFGGGGWDAGTSSTPTEAAEEEDYNVEDDDEDDNDGQHTVIIQTRVFIGFSFTLMSFCYMH</sequence>
<feature type="non-terminal residue" evidence="2">
    <location>
        <position position="1"/>
    </location>
</feature>
<gene>
    <name evidence="2" type="ordered locus">Os03g0316400</name>
</gene>
<feature type="region of interest" description="Disordered" evidence="1">
    <location>
        <begin position="155"/>
        <end position="183"/>
    </location>
</feature>
<proteinExistence type="predicted"/>
<dbReference type="AlphaFoldDB" id="C7J0P6"/>
<organism evidence="2 3">
    <name type="scientific">Oryza sativa subsp. japonica</name>
    <name type="common">Rice</name>
    <dbReference type="NCBI Taxonomy" id="39947"/>
    <lineage>
        <taxon>Eukaryota</taxon>
        <taxon>Viridiplantae</taxon>
        <taxon>Streptophyta</taxon>
        <taxon>Embryophyta</taxon>
        <taxon>Tracheophyta</taxon>
        <taxon>Spermatophyta</taxon>
        <taxon>Magnoliopsida</taxon>
        <taxon>Liliopsida</taxon>
        <taxon>Poales</taxon>
        <taxon>Poaceae</taxon>
        <taxon>BOP clade</taxon>
        <taxon>Oryzoideae</taxon>
        <taxon>Oryzeae</taxon>
        <taxon>Oryzinae</taxon>
        <taxon>Oryza</taxon>
        <taxon>Oryza sativa</taxon>
    </lineage>
</organism>
<protein>
    <submittedName>
        <fullName evidence="2">Os03g0316400 protein</fullName>
    </submittedName>
</protein>
<reference evidence="2 3" key="1">
    <citation type="journal article" date="2005" name="Nature">
        <title>The map-based sequence of the rice genome.</title>
        <authorList>
            <consortium name="International rice genome sequencing project (IRGSP)"/>
            <person name="Matsumoto T."/>
            <person name="Wu J."/>
            <person name="Kanamori H."/>
            <person name="Katayose Y."/>
            <person name="Fujisawa M."/>
            <person name="Namiki N."/>
            <person name="Mizuno H."/>
            <person name="Yamamoto K."/>
            <person name="Antonio B.A."/>
            <person name="Baba T."/>
            <person name="Sakata K."/>
            <person name="Nagamura Y."/>
            <person name="Aoki H."/>
            <person name="Arikawa K."/>
            <person name="Arita K."/>
            <person name="Bito T."/>
            <person name="Chiden Y."/>
            <person name="Fujitsuka N."/>
            <person name="Fukunaka R."/>
            <person name="Hamada M."/>
            <person name="Harada C."/>
            <person name="Hayashi A."/>
            <person name="Hijishita S."/>
            <person name="Honda M."/>
            <person name="Hosokawa S."/>
            <person name="Ichikawa Y."/>
            <person name="Idonuma A."/>
            <person name="Iijima M."/>
            <person name="Ikeda M."/>
            <person name="Ikeno M."/>
            <person name="Ito K."/>
            <person name="Ito S."/>
            <person name="Ito T."/>
            <person name="Ito Y."/>
            <person name="Ito Y."/>
            <person name="Iwabuchi A."/>
            <person name="Kamiya K."/>
            <person name="Karasawa W."/>
            <person name="Kurita K."/>
            <person name="Katagiri S."/>
            <person name="Kikuta A."/>
            <person name="Kobayashi H."/>
            <person name="Kobayashi N."/>
            <person name="Machita K."/>
            <person name="Maehara T."/>
            <person name="Masukawa M."/>
            <person name="Mizubayashi T."/>
            <person name="Mukai Y."/>
            <person name="Nagasaki H."/>
            <person name="Nagata Y."/>
            <person name="Naito S."/>
            <person name="Nakashima M."/>
            <person name="Nakama Y."/>
            <person name="Nakamichi Y."/>
            <person name="Nakamura M."/>
            <person name="Meguro A."/>
            <person name="Negishi M."/>
            <person name="Ohta I."/>
            <person name="Ohta T."/>
            <person name="Okamoto M."/>
            <person name="Ono N."/>
            <person name="Saji S."/>
            <person name="Sakaguchi M."/>
            <person name="Sakai K."/>
            <person name="Shibata M."/>
            <person name="Shimokawa T."/>
            <person name="Song J."/>
            <person name="Takazaki Y."/>
            <person name="Terasawa K."/>
            <person name="Tsugane M."/>
            <person name="Tsuji K."/>
            <person name="Ueda S."/>
            <person name="Waki K."/>
            <person name="Yamagata H."/>
            <person name="Yamamoto M."/>
            <person name="Yamamoto S."/>
            <person name="Yamane H."/>
            <person name="Yoshiki S."/>
            <person name="Yoshihara R."/>
            <person name="Yukawa K."/>
            <person name="Zhong H."/>
            <person name="Yano M."/>
            <person name="Yuan Q."/>
            <person name="Ouyang S."/>
            <person name="Liu J."/>
            <person name="Jones K.M."/>
            <person name="Gansberger K."/>
            <person name="Moffat K."/>
            <person name="Hill J."/>
            <person name="Bera J."/>
            <person name="Fadrosh D."/>
            <person name="Jin S."/>
            <person name="Johri S."/>
            <person name="Kim M."/>
            <person name="Overton L."/>
            <person name="Reardon M."/>
            <person name="Tsitrin T."/>
            <person name="Vuong H."/>
            <person name="Weaver B."/>
            <person name="Ciecko A."/>
            <person name="Tallon L."/>
            <person name="Jackson J."/>
            <person name="Pai G."/>
            <person name="Aken S.V."/>
            <person name="Utterback T."/>
            <person name="Reidmuller S."/>
            <person name="Feldblyum T."/>
            <person name="Hsiao J."/>
            <person name="Zismann V."/>
            <person name="Iobst S."/>
            <person name="de Vazeille A.R."/>
            <person name="Buell C.R."/>
            <person name="Ying K."/>
            <person name="Li Y."/>
            <person name="Lu T."/>
            <person name="Huang Y."/>
            <person name="Zhao Q."/>
            <person name="Feng Q."/>
            <person name="Zhang L."/>
            <person name="Zhu J."/>
            <person name="Weng Q."/>
            <person name="Mu J."/>
            <person name="Lu Y."/>
            <person name="Fan D."/>
            <person name="Liu Y."/>
            <person name="Guan J."/>
            <person name="Zhang Y."/>
            <person name="Yu S."/>
            <person name="Liu X."/>
            <person name="Zhang Y."/>
            <person name="Hong G."/>
            <person name="Han B."/>
            <person name="Choisne N."/>
            <person name="Demange N."/>
            <person name="Orjeda G."/>
            <person name="Samain S."/>
            <person name="Cattolico L."/>
            <person name="Pelletier E."/>
            <person name="Couloux A."/>
            <person name="Segurens B."/>
            <person name="Wincker P."/>
            <person name="D'Hont A."/>
            <person name="Scarpelli C."/>
            <person name="Weissenbach J."/>
            <person name="Salanoubat M."/>
            <person name="Quetier F."/>
            <person name="Yu Y."/>
            <person name="Kim H.R."/>
            <person name="Rambo T."/>
            <person name="Currie J."/>
            <person name="Collura K."/>
            <person name="Luo M."/>
            <person name="Yang T."/>
            <person name="Ammiraju J.S.S."/>
            <person name="Engler F."/>
            <person name="Soderlund C."/>
            <person name="Wing R.A."/>
            <person name="Palmer L.E."/>
            <person name="de la Bastide M."/>
            <person name="Spiegel L."/>
            <person name="Nascimento L."/>
            <person name="Zutavern T."/>
            <person name="O'Shaughnessy A."/>
            <person name="Dike S."/>
            <person name="Dedhia N."/>
            <person name="Preston R."/>
            <person name="Balija V."/>
            <person name="McCombie W.R."/>
            <person name="Chow T."/>
            <person name="Chen H."/>
            <person name="Chung M."/>
            <person name="Chen C."/>
            <person name="Shaw J."/>
            <person name="Wu H."/>
            <person name="Hsiao K."/>
            <person name="Chao Y."/>
            <person name="Chu M."/>
            <person name="Cheng C."/>
            <person name="Hour A."/>
            <person name="Lee P."/>
            <person name="Lin S."/>
            <person name="Lin Y."/>
            <person name="Liou J."/>
            <person name="Liu S."/>
            <person name="Hsing Y."/>
            <person name="Raghuvanshi S."/>
            <person name="Mohanty A."/>
            <person name="Bharti A.K."/>
            <person name="Gaur A."/>
            <person name="Gupta V."/>
            <person name="Kumar D."/>
            <person name="Ravi V."/>
            <person name="Vij S."/>
            <person name="Kapur A."/>
            <person name="Khurana P."/>
            <person name="Khurana P."/>
            <person name="Khurana J.P."/>
            <person name="Tyagi A.K."/>
            <person name="Gaikwad K."/>
            <person name="Singh A."/>
            <person name="Dalal V."/>
            <person name="Srivastava S."/>
            <person name="Dixit A."/>
            <person name="Pal A.K."/>
            <person name="Ghazi I.A."/>
            <person name="Yadav M."/>
            <person name="Pandit A."/>
            <person name="Bhargava A."/>
            <person name="Sureshbabu K."/>
            <person name="Batra K."/>
            <person name="Sharma T.R."/>
            <person name="Mohapatra T."/>
            <person name="Singh N.K."/>
            <person name="Messing J."/>
            <person name="Nelson A.B."/>
            <person name="Fuks G."/>
            <person name="Kavchok S."/>
            <person name="Keizer G."/>
            <person name="Linton E."/>
            <person name="Llaca V."/>
            <person name="Song R."/>
            <person name="Tanyolac B."/>
            <person name="Young S."/>
            <person name="Ho-Il K."/>
            <person name="Hahn J.H."/>
            <person name="Sangsakoo G."/>
            <person name="Vanavichit A."/>
            <person name="de Mattos Luiz.A.T."/>
            <person name="Zimmer P.D."/>
            <person name="Malone G."/>
            <person name="Dellagostin O."/>
            <person name="de Oliveira A.C."/>
            <person name="Bevan M."/>
            <person name="Bancroft I."/>
            <person name="Minx P."/>
            <person name="Cordum H."/>
            <person name="Wilson R."/>
            <person name="Cheng Z."/>
            <person name="Jin W."/>
            <person name="Jiang J."/>
            <person name="Leong S.A."/>
            <person name="Iwama H."/>
            <person name="Gojobori T."/>
            <person name="Itoh T."/>
            <person name="Niimura Y."/>
            <person name="Fujii Y."/>
            <person name="Habara T."/>
            <person name="Sakai H."/>
            <person name="Sato Y."/>
            <person name="Wilson G."/>
            <person name="Kumar K."/>
            <person name="McCouch S."/>
            <person name="Juretic N."/>
            <person name="Hoen D."/>
            <person name="Wright S."/>
            <person name="Bruskiewich R."/>
            <person name="Bureau T."/>
            <person name="Miyao A."/>
            <person name="Hirochika H."/>
            <person name="Nishikawa T."/>
            <person name="Kadowaki K."/>
            <person name="Sugiura M."/>
            <person name="Burr B."/>
            <person name="Sasaki T."/>
        </authorList>
    </citation>
    <scope>NUCLEOTIDE SEQUENCE [LARGE SCALE GENOMIC DNA]</scope>
    <source>
        <strain evidence="3">cv. Nipponbare</strain>
    </source>
</reference>
<dbReference type="EMBL" id="AP008209">
    <property type="protein sequence ID" value="BAH92126.1"/>
    <property type="molecule type" value="Genomic_DNA"/>
</dbReference>
<evidence type="ECO:0000313" key="3">
    <source>
        <dbReference type="Proteomes" id="UP000000763"/>
    </source>
</evidence>
<feature type="compositionally biased region" description="Basic residues" evidence="1">
    <location>
        <begin position="73"/>
        <end position="92"/>
    </location>
</feature>
<evidence type="ECO:0000313" key="2">
    <source>
        <dbReference type="EMBL" id="BAH92126.1"/>
    </source>
</evidence>
<feature type="region of interest" description="Disordered" evidence="1">
    <location>
        <begin position="72"/>
        <end position="92"/>
    </location>
</feature>
<feature type="compositionally biased region" description="Acidic residues" evidence="1">
    <location>
        <begin position="167"/>
        <end position="183"/>
    </location>
</feature>
<evidence type="ECO:0000256" key="1">
    <source>
        <dbReference type="SAM" id="MobiDB-lite"/>
    </source>
</evidence>